<keyword evidence="15" id="KW-0812">Transmembrane</keyword>
<keyword evidence="17" id="KW-1185">Reference proteome</keyword>
<evidence type="ECO:0000313" key="16">
    <source>
        <dbReference type="EMBL" id="KAJ8941637.1"/>
    </source>
</evidence>
<feature type="transmembrane region" description="Helical" evidence="15">
    <location>
        <begin position="6"/>
        <end position="21"/>
    </location>
</feature>
<dbReference type="InterPro" id="IPR002401">
    <property type="entry name" value="Cyt_P450_E_grp-I"/>
</dbReference>
<comment type="similarity">
    <text evidence="4 14">Belongs to the cytochrome P450 family.</text>
</comment>
<comment type="subcellular location">
    <subcellularLocation>
        <location evidence="3">Endoplasmic reticulum membrane</location>
        <topology evidence="3">Peripheral membrane protein</topology>
    </subcellularLocation>
    <subcellularLocation>
        <location evidence="2">Microsome membrane</location>
        <topology evidence="2">Peripheral membrane protein</topology>
    </subcellularLocation>
</comment>
<comment type="caution">
    <text evidence="16">The sequence shown here is derived from an EMBL/GenBank/DDBJ whole genome shotgun (WGS) entry which is preliminary data.</text>
</comment>
<dbReference type="GO" id="GO:0020037">
    <property type="term" value="F:heme binding"/>
    <property type="evidence" value="ECO:0007669"/>
    <property type="project" value="InterPro"/>
</dbReference>
<dbReference type="FunFam" id="1.10.630.10:FF:000042">
    <property type="entry name" value="Cytochrome P450"/>
    <property type="match status" value="1"/>
</dbReference>
<evidence type="ECO:0000256" key="14">
    <source>
        <dbReference type="RuleBase" id="RU000461"/>
    </source>
</evidence>
<evidence type="ECO:0000256" key="5">
    <source>
        <dbReference type="ARBA" id="ARBA00022617"/>
    </source>
</evidence>
<keyword evidence="5 13" id="KW-0349">Heme</keyword>
<evidence type="ECO:0000256" key="2">
    <source>
        <dbReference type="ARBA" id="ARBA00004174"/>
    </source>
</evidence>
<dbReference type="GO" id="GO:0004497">
    <property type="term" value="F:monooxygenase activity"/>
    <property type="evidence" value="ECO:0007669"/>
    <property type="project" value="UniProtKB-KW"/>
</dbReference>
<dbReference type="GO" id="GO:0005789">
    <property type="term" value="C:endoplasmic reticulum membrane"/>
    <property type="evidence" value="ECO:0007669"/>
    <property type="project" value="UniProtKB-SubCell"/>
</dbReference>
<dbReference type="PRINTS" id="PR00463">
    <property type="entry name" value="EP450I"/>
</dbReference>
<evidence type="ECO:0000256" key="1">
    <source>
        <dbReference type="ARBA" id="ARBA00001971"/>
    </source>
</evidence>
<dbReference type="PRINTS" id="PR00385">
    <property type="entry name" value="P450"/>
</dbReference>
<evidence type="ECO:0000256" key="7">
    <source>
        <dbReference type="ARBA" id="ARBA00022824"/>
    </source>
</evidence>
<dbReference type="PROSITE" id="PS00086">
    <property type="entry name" value="CYTOCHROME_P450"/>
    <property type="match status" value="1"/>
</dbReference>
<keyword evidence="8" id="KW-0492">Microsome</keyword>
<evidence type="ECO:0000256" key="13">
    <source>
        <dbReference type="PIRSR" id="PIRSR602401-1"/>
    </source>
</evidence>
<keyword evidence="9 14" id="KW-0560">Oxidoreductase</keyword>
<dbReference type="InterPro" id="IPR036396">
    <property type="entry name" value="Cyt_P450_sf"/>
</dbReference>
<keyword evidence="6 13" id="KW-0479">Metal-binding</keyword>
<evidence type="ECO:0000256" key="3">
    <source>
        <dbReference type="ARBA" id="ARBA00004406"/>
    </source>
</evidence>
<dbReference type="Proteomes" id="UP001162162">
    <property type="component" value="Unassembled WGS sequence"/>
</dbReference>
<dbReference type="PANTHER" id="PTHR24292:SF100">
    <property type="entry name" value="CYTOCHROME P450 6A16, ISOFORM B-RELATED"/>
    <property type="match status" value="1"/>
</dbReference>
<dbReference type="CDD" id="cd11056">
    <property type="entry name" value="CYP6-like"/>
    <property type="match status" value="1"/>
</dbReference>
<gene>
    <name evidence="16" type="ORF">NQ318_010663</name>
</gene>
<evidence type="ECO:0000313" key="17">
    <source>
        <dbReference type="Proteomes" id="UP001162162"/>
    </source>
</evidence>
<keyword evidence="12 15" id="KW-0472">Membrane</keyword>
<evidence type="ECO:0008006" key="18">
    <source>
        <dbReference type="Google" id="ProtNLM"/>
    </source>
</evidence>
<keyword evidence="15" id="KW-1133">Transmembrane helix</keyword>
<accession>A0AAV8XRG4</accession>
<reference evidence="16" key="1">
    <citation type="journal article" date="2023" name="Insect Mol. Biol.">
        <title>Genome sequencing provides insights into the evolution of gene families encoding plant cell wall-degrading enzymes in longhorned beetles.</title>
        <authorList>
            <person name="Shin N.R."/>
            <person name="Okamura Y."/>
            <person name="Kirsch R."/>
            <person name="Pauchet Y."/>
        </authorList>
    </citation>
    <scope>NUCLEOTIDE SEQUENCE</scope>
    <source>
        <strain evidence="16">AMC_N1</strain>
    </source>
</reference>
<comment type="cofactor">
    <cofactor evidence="1 13">
        <name>heme</name>
        <dbReference type="ChEBI" id="CHEBI:30413"/>
    </cofactor>
</comment>
<evidence type="ECO:0000256" key="10">
    <source>
        <dbReference type="ARBA" id="ARBA00023004"/>
    </source>
</evidence>
<feature type="binding site" description="axial binding residue" evidence="13">
    <location>
        <position position="518"/>
    </location>
    <ligand>
        <name>heme</name>
        <dbReference type="ChEBI" id="CHEBI:30413"/>
    </ligand>
    <ligandPart>
        <name>Fe</name>
        <dbReference type="ChEBI" id="CHEBI:18248"/>
    </ligandPart>
</feature>
<protein>
    <recommendedName>
        <fullName evidence="18">Cytochrome P450</fullName>
    </recommendedName>
</protein>
<dbReference type="GO" id="GO:0005506">
    <property type="term" value="F:iron ion binding"/>
    <property type="evidence" value="ECO:0007669"/>
    <property type="project" value="InterPro"/>
</dbReference>
<evidence type="ECO:0000256" key="12">
    <source>
        <dbReference type="ARBA" id="ARBA00023136"/>
    </source>
</evidence>
<dbReference type="EMBL" id="JAPWTK010000359">
    <property type="protein sequence ID" value="KAJ8941637.1"/>
    <property type="molecule type" value="Genomic_DNA"/>
</dbReference>
<dbReference type="InterPro" id="IPR017972">
    <property type="entry name" value="Cyt_P450_CS"/>
</dbReference>
<keyword evidence="7" id="KW-0256">Endoplasmic reticulum</keyword>
<keyword evidence="10 13" id="KW-0408">Iron</keyword>
<evidence type="ECO:0000256" key="8">
    <source>
        <dbReference type="ARBA" id="ARBA00022848"/>
    </source>
</evidence>
<organism evidence="16 17">
    <name type="scientific">Aromia moschata</name>
    <dbReference type="NCBI Taxonomy" id="1265417"/>
    <lineage>
        <taxon>Eukaryota</taxon>
        <taxon>Metazoa</taxon>
        <taxon>Ecdysozoa</taxon>
        <taxon>Arthropoda</taxon>
        <taxon>Hexapoda</taxon>
        <taxon>Insecta</taxon>
        <taxon>Pterygota</taxon>
        <taxon>Neoptera</taxon>
        <taxon>Endopterygota</taxon>
        <taxon>Coleoptera</taxon>
        <taxon>Polyphaga</taxon>
        <taxon>Cucujiformia</taxon>
        <taxon>Chrysomeloidea</taxon>
        <taxon>Cerambycidae</taxon>
        <taxon>Cerambycinae</taxon>
        <taxon>Callichromatini</taxon>
        <taxon>Aromia</taxon>
    </lineage>
</organism>
<evidence type="ECO:0000256" key="15">
    <source>
        <dbReference type="SAM" id="Phobius"/>
    </source>
</evidence>
<sequence>MEYINLTTILIGILLAAYLYMKKVRYNYWKRRGLQCVEPEFLYGNMKRWIKGEVHMAEEFGKCYREFKRRGLKHGGLYFFFSPVYLPVDPELIKNILHKDFDHFVNHGNYHNEESDPLSCHLLNLENAKWKNLRAKLSPTFTSETHPDLSPLNQGTISKIEAQYREMGQVRKAPSKRQAVVDDDTKLNLLLALEENPITPARKMKMMFQTLVACSDEMEKLLNDQNIRDAVDIKEILARFTTDVIGSCAFGLDCDSLRNPDSEFRKFGKDVFTPRWSNIIRRFLLTLLPRSLLKAIGFRITRKSIEDFFMKVVKDTVDYREKNNVIRKDFMHLLLQLKNKGEITAGEEVGDVKANHESDQPFLTMNEMAAQCFVFFLAGFETSSTTMTFALLELAQNQEIQDKLRDEIRSVLKKNDNKLTYEDVMEMTYLDKVVNETLRKHPPAPATGRVCNKEYHVPGTDVVIEPGIKLFIPISSLHSDPEYYPNPDVFDPERFSEENKAKRPPCTFIPFGDGPRMCIGMRFGVMQSKVGLIKVIKNFRVTLNEKTITPIKLESKSIIASVKGDVWLNIAKAD</sequence>
<evidence type="ECO:0000256" key="4">
    <source>
        <dbReference type="ARBA" id="ARBA00010617"/>
    </source>
</evidence>
<evidence type="ECO:0000256" key="11">
    <source>
        <dbReference type="ARBA" id="ARBA00023033"/>
    </source>
</evidence>
<dbReference type="Pfam" id="PF00067">
    <property type="entry name" value="p450"/>
    <property type="match status" value="2"/>
</dbReference>
<dbReference type="SUPFAM" id="SSF48264">
    <property type="entry name" value="Cytochrome P450"/>
    <property type="match status" value="2"/>
</dbReference>
<name>A0AAV8XRG4_9CUCU</name>
<dbReference type="PANTHER" id="PTHR24292">
    <property type="entry name" value="CYTOCHROME P450"/>
    <property type="match status" value="1"/>
</dbReference>
<proteinExistence type="inferred from homology"/>
<dbReference type="InterPro" id="IPR050476">
    <property type="entry name" value="Insect_CytP450_Detox"/>
</dbReference>
<evidence type="ECO:0000256" key="6">
    <source>
        <dbReference type="ARBA" id="ARBA00022723"/>
    </source>
</evidence>
<dbReference type="GO" id="GO:0016705">
    <property type="term" value="F:oxidoreductase activity, acting on paired donors, with incorporation or reduction of molecular oxygen"/>
    <property type="evidence" value="ECO:0007669"/>
    <property type="project" value="InterPro"/>
</dbReference>
<dbReference type="Gene3D" id="1.10.630.10">
    <property type="entry name" value="Cytochrome P450"/>
    <property type="match status" value="2"/>
</dbReference>
<dbReference type="AlphaFoldDB" id="A0AAV8XRG4"/>
<dbReference type="InterPro" id="IPR001128">
    <property type="entry name" value="Cyt_P450"/>
</dbReference>
<keyword evidence="11 14" id="KW-0503">Monooxygenase</keyword>
<evidence type="ECO:0000256" key="9">
    <source>
        <dbReference type="ARBA" id="ARBA00023002"/>
    </source>
</evidence>